<gene>
    <name evidence="1" type="ORF">AVEN_254905_1</name>
</gene>
<dbReference type="AlphaFoldDB" id="A0A4Y2T151"/>
<evidence type="ECO:0000313" key="2">
    <source>
        <dbReference type="Proteomes" id="UP000499080"/>
    </source>
</evidence>
<comment type="caution">
    <text evidence="1">The sequence shown here is derived from an EMBL/GenBank/DDBJ whole genome shotgun (WGS) entry which is preliminary data.</text>
</comment>
<keyword evidence="2" id="KW-1185">Reference proteome</keyword>
<sequence>MNFSTYPHLFDFLLGDTSRGEEIQRNNFPSREASSSITPGCVALPLATPEHFRGVRKGIARNTSMANVAYRVSLFLPSASEIAPTQLGVMDDDASLDGNLFRCISSPLDVSPNTRSQKGQCWLKALLLMFGSGCLL</sequence>
<reference evidence="1 2" key="1">
    <citation type="journal article" date="2019" name="Sci. Rep.">
        <title>Orb-weaving spider Araneus ventricosus genome elucidates the spidroin gene catalogue.</title>
        <authorList>
            <person name="Kono N."/>
            <person name="Nakamura H."/>
            <person name="Ohtoshi R."/>
            <person name="Moran D.A.P."/>
            <person name="Shinohara A."/>
            <person name="Yoshida Y."/>
            <person name="Fujiwara M."/>
            <person name="Mori M."/>
            <person name="Tomita M."/>
            <person name="Arakawa K."/>
        </authorList>
    </citation>
    <scope>NUCLEOTIDE SEQUENCE [LARGE SCALE GENOMIC DNA]</scope>
</reference>
<accession>A0A4Y2T151</accession>
<evidence type="ECO:0000313" key="1">
    <source>
        <dbReference type="EMBL" id="GBN93951.1"/>
    </source>
</evidence>
<name>A0A4Y2T151_ARAVE</name>
<dbReference type="Proteomes" id="UP000499080">
    <property type="component" value="Unassembled WGS sequence"/>
</dbReference>
<protein>
    <submittedName>
        <fullName evidence="1">Uncharacterized protein</fullName>
    </submittedName>
</protein>
<dbReference type="EMBL" id="BGPR01025221">
    <property type="protein sequence ID" value="GBN93951.1"/>
    <property type="molecule type" value="Genomic_DNA"/>
</dbReference>
<proteinExistence type="predicted"/>
<organism evidence="1 2">
    <name type="scientific">Araneus ventricosus</name>
    <name type="common">Orbweaver spider</name>
    <name type="synonym">Epeira ventricosa</name>
    <dbReference type="NCBI Taxonomy" id="182803"/>
    <lineage>
        <taxon>Eukaryota</taxon>
        <taxon>Metazoa</taxon>
        <taxon>Ecdysozoa</taxon>
        <taxon>Arthropoda</taxon>
        <taxon>Chelicerata</taxon>
        <taxon>Arachnida</taxon>
        <taxon>Araneae</taxon>
        <taxon>Araneomorphae</taxon>
        <taxon>Entelegynae</taxon>
        <taxon>Araneoidea</taxon>
        <taxon>Araneidae</taxon>
        <taxon>Araneus</taxon>
    </lineage>
</organism>